<evidence type="ECO:0000313" key="6">
    <source>
        <dbReference type="EMBL" id="MBE0384725.1"/>
    </source>
</evidence>
<dbReference type="InterPro" id="IPR000160">
    <property type="entry name" value="GGDEF_dom"/>
</dbReference>
<dbReference type="SUPFAM" id="SSF55073">
    <property type="entry name" value="Nucleotide cyclase"/>
    <property type="match status" value="1"/>
</dbReference>
<comment type="cofactor">
    <cofactor evidence="1">
        <name>Mg(2+)</name>
        <dbReference type="ChEBI" id="CHEBI:18420"/>
    </cofactor>
</comment>
<accession>A0A2K4XFJ0</accession>
<dbReference type="OrthoDB" id="9812260at2"/>
<name>A0A2K4XFJ0_PSEVC</name>
<dbReference type="GeneID" id="93665804"/>
<organism evidence="7 8">
    <name type="scientific">Pseudoalteromonas carrageenovora IAM 12662</name>
    <dbReference type="NCBI Taxonomy" id="1314868"/>
    <lineage>
        <taxon>Bacteria</taxon>
        <taxon>Pseudomonadati</taxon>
        <taxon>Pseudomonadota</taxon>
        <taxon>Gammaproteobacteria</taxon>
        <taxon>Alteromonadales</taxon>
        <taxon>Pseudoalteromonadaceae</taxon>
        <taxon>Pseudoalteromonas</taxon>
    </lineage>
</organism>
<dbReference type="Proteomes" id="UP000615003">
    <property type="component" value="Unassembled WGS sequence"/>
</dbReference>
<protein>
    <recommendedName>
        <fullName evidence="2">diguanylate cyclase</fullName>
        <ecNumber evidence="2">2.7.7.65</ecNumber>
    </recommendedName>
</protein>
<dbReference type="GO" id="GO:0052621">
    <property type="term" value="F:diguanylate cyclase activity"/>
    <property type="evidence" value="ECO:0007669"/>
    <property type="project" value="UniProtKB-EC"/>
</dbReference>
<reference evidence="7 8" key="2">
    <citation type="submission" date="2017-11" db="EMBL/GenBank/DDBJ databases">
        <authorList>
            <person name="Han C.G."/>
        </authorList>
    </citation>
    <scope>NUCLEOTIDE SEQUENCE [LARGE SCALE GENOMIC DNA]</scope>
    <source>
        <strain evidence="8">ATCC 43555</strain>
        <strain evidence="7">ATCC43555</strain>
    </source>
</reference>
<dbReference type="SMART" id="SM00267">
    <property type="entry name" value="GGDEF"/>
    <property type="match status" value="1"/>
</dbReference>
<dbReference type="Proteomes" id="UP000238288">
    <property type="component" value="Chromosome PCAR9b"/>
</dbReference>
<evidence type="ECO:0000256" key="1">
    <source>
        <dbReference type="ARBA" id="ARBA00001946"/>
    </source>
</evidence>
<dbReference type="PANTHER" id="PTHR45138">
    <property type="entry name" value="REGULATORY COMPONENTS OF SENSORY TRANSDUCTION SYSTEM"/>
    <property type="match status" value="1"/>
</dbReference>
<feature type="domain" description="GGDEF" evidence="5">
    <location>
        <begin position="380"/>
        <end position="511"/>
    </location>
</feature>
<dbReference type="InterPro" id="IPR043128">
    <property type="entry name" value="Rev_trsase/Diguanyl_cyclase"/>
</dbReference>
<evidence type="ECO:0000256" key="4">
    <source>
        <dbReference type="SAM" id="Coils"/>
    </source>
</evidence>
<evidence type="ECO:0000256" key="2">
    <source>
        <dbReference type="ARBA" id="ARBA00012528"/>
    </source>
</evidence>
<evidence type="ECO:0000259" key="5">
    <source>
        <dbReference type="PROSITE" id="PS50887"/>
    </source>
</evidence>
<evidence type="ECO:0000313" key="8">
    <source>
        <dbReference type="Proteomes" id="UP000238288"/>
    </source>
</evidence>
<reference evidence="6 9" key="1">
    <citation type="submission" date="2015-06" db="EMBL/GenBank/DDBJ databases">
        <title>Genome sequence of Pseudoalteromonas carrageenovora.</title>
        <authorList>
            <person name="Xie B.-B."/>
            <person name="Rong J.-C."/>
            <person name="Qin Q.-L."/>
            <person name="Zhang Y.-Z."/>
        </authorList>
    </citation>
    <scope>NUCLEOTIDE SEQUENCE [LARGE SCALE GENOMIC DNA]</scope>
    <source>
        <strain evidence="6 9">IAM 12662</strain>
    </source>
</reference>
<proteinExistence type="predicted"/>
<dbReference type="EMBL" id="LT965929">
    <property type="protein sequence ID" value="SOU43103.1"/>
    <property type="molecule type" value="Genomic_DNA"/>
</dbReference>
<comment type="catalytic activity">
    <reaction evidence="3">
        <text>2 GTP = 3',3'-c-di-GMP + 2 diphosphate</text>
        <dbReference type="Rhea" id="RHEA:24898"/>
        <dbReference type="ChEBI" id="CHEBI:33019"/>
        <dbReference type="ChEBI" id="CHEBI:37565"/>
        <dbReference type="ChEBI" id="CHEBI:58805"/>
        <dbReference type="EC" id="2.7.7.65"/>
    </reaction>
</comment>
<dbReference type="CDD" id="cd01949">
    <property type="entry name" value="GGDEF"/>
    <property type="match status" value="1"/>
</dbReference>
<sequence length="511" mass="57517">MTEKSKATDKKLKQAIDARMAVETARKHQVDILSNLAAKLSLSCKGLDTELDNRLARFRSALVKGVSFENLSPLIDELVGLLQNQEAVQLAQQRDLFTSVQSAGKQLQKTKGLPDETRRTLRHLLDHEINNVQSTHDYIPLLDQLISFYHQALQTKLAANQGEGGSVSSQMAKQLLELANELVLEDESTDQIKVIKNTITDSDSLENLLDAAIKIISVIVKNINKERQSAQSFLTSLNQTLEELHHSIVSTSKHSESMNVEFNILNKSIESKIKNLNEQTQQATSISSLKELVDNELKSLSEDFIAKEKLEQEDRQMLVSSFDSITKRIVTLESKLTTYKKRLNEQRFKSLLDGLTKLPNRAAFDERYNHEMHLFNVQPSDVTLAVIDVDHFKSINDRFGHTAGDITLQVISKALQKSVRKSDFIARYGGEEFVLLMPGVSLENAALPLDKVRKVIKNIPFKFREKQIEITISVGATQFKKGDTPLKAFDRADDALYEAKNSGRDRLCTSK</sequence>
<dbReference type="FunFam" id="3.30.70.270:FF:000001">
    <property type="entry name" value="Diguanylate cyclase domain protein"/>
    <property type="match status" value="1"/>
</dbReference>
<evidence type="ECO:0000256" key="3">
    <source>
        <dbReference type="ARBA" id="ARBA00034247"/>
    </source>
</evidence>
<feature type="coiled-coil region" evidence="4">
    <location>
        <begin position="259"/>
        <end position="286"/>
    </location>
</feature>
<dbReference type="InterPro" id="IPR048516">
    <property type="entry name" value="DGCcoil"/>
</dbReference>
<dbReference type="EMBL" id="AQGW01000025">
    <property type="protein sequence ID" value="MBE0384725.1"/>
    <property type="molecule type" value="Genomic_DNA"/>
</dbReference>
<evidence type="ECO:0000313" key="9">
    <source>
        <dbReference type="Proteomes" id="UP000615003"/>
    </source>
</evidence>
<dbReference type="Pfam" id="PF00990">
    <property type="entry name" value="GGDEF"/>
    <property type="match status" value="1"/>
</dbReference>
<dbReference type="RefSeq" id="WP_058550281.1">
    <property type="nucleotide sequence ID" value="NZ_AQGW01000025.1"/>
</dbReference>
<evidence type="ECO:0000313" key="7">
    <source>
        <dbReference type="EMBL" id="SOU43103.1"/>
    </source>
</evidence>
<dbReference type="Pfam" id="PF20975">
    <property type="entry name" value="DGCcoil"/>
    <property type="match status" value="1"/>
</dbReference>
<dbReference type="PANTHER" id="PTHR45138:SF9">
    <property type="entry name" value="DIGUANYLATE CYCLASE DGCM-RELATED"/>
    <property type="match status" value="1"/>
</dbReference>
<dbReference type="InterPro" id="IPR029787">
    <property type="entry name" value="Nucleotide_cyclase"/>
</dbReference>
<keyword evidence="4" id="KW-0175">Coiled coil</keyword>
<keyword evidence="9" id="KW-1185">Reference proteome</keyword>
<dbReference type="InterPro" id="IPR050469">
    <property type="entry name" value="Diguanylate_Cyclase"/>
</dbReference>
<dbReference type="EC" id="2.7.7.65" evidence="2"/>
<dbReference type="Gene3D" id="3.30.70.270">
    <property type="match status" value="1"/>
</dbReference>
<gene>
    <name evidence="7" type="ORF">PCAR9_B0636</name>
    <name evidence="6" type="ORF">PCARR_b0751</name>
</gene>
<dbReference type="NCBIfam" id="TIGR00254">
    <property type="entry name" value="GGDEF"/>
    <property type="match status" value="1"/>
</dbReference>
<dbReference type="PROSITE" id="PS50887">
    <property type="entry name" value="GGDEF"/>
    <property type="match status" value="1"/>
</dbReference>
<dbReference type="AlphaFoldDB" id="A0A2K4XFJ0"/>